<gene>
    <name evidence="3" type="ORF">FJT64_013419</name>
</gene>
<protein>
    <submittedName>
        <fullName evidence="3">Uncharacterized protein</fullName>
    </submittedName>
</protein>
<organism evidence="3 4">
    <name type="scientific">Amphibalanus amphitrite</name>
    <name type="common">Striped barnacle</name>
    <name type="synonym">Balanus amphitrite</name>
    <dbReference type="NCBI Taxonomy" id="1232801"/>
    <lineage>
        <taxon>Eukaryota</taxon>
        <taxon>Metazoa</taxon>
        <taxon>Ecdysozoa</taxon>
        <taxon>Arthropoda</taxon>
        <taxon>Crustacea</taxon>
        <taxon>Multicrustacea</taxon>
        <taxon>Cirripedia</taxon>
        <taxon>Thoracica</taxon>
        <taxon>Thoracicalcarea</taxon>
        <taxon>Balanomorpha</taxon>
        <taxon>Balanoidea</taxon>
        <taxon>Balanidae</taxon>
        <taxon>Amphibalaninae</taxon>
        <taxon>Amphibalanus</taxon>
    </lineage>
</organism>
<proteinExistence type="predicted"/>
<feature type="compositionally biased region" description="Low complexity" evidence="1">
    <location>
        <begin position="143"/>
        <end position="159"/>
    </location>
</feature>
<keyword evidence="2" id="KW-0812">Transmembrane</keyword>
<feature type="region of interest" description="Disordered" evidence="1">
    <location>
        <begin position="213"/>
        <end position="240"/>
    </location>
</feature>
<keyword evidence="2" id="KW-0472">Membrane</keyword>
<keyword evidence="2" id="KW-1133">Transmembrane helix</keyword>
<accession>A0A6A4V2V4</accession>
<dbReference type="EMBL" id="VIIS01002126">
    <property type="protein sequence ID" value="KAF0288163.1"/>
    <property type="molecule type" value="Genomic_DNA"/>
</dbReference>
<evidence type="ECO:0000313" key="4">
    <source>
        <dbReference type="Proteomes" id="UP000440578"/>
    </source>
</evidence>
<keyword evidence="4" id="KW-1185">Reference proteome</keyword>
<evidence type="ECO:0000256" key="1">
    <source>
        <dbReference type="SAM" id="MobiDB-lite"/>
    </source>
</evidence>
<name>A0A6A4V2V4_AMPAM</name>
<dbReference type="Proteomes" id="UP000440578">
    <property type="component" value="Unassembled WGS sequence"/>
</dbReference>
<evidence type="ECO:0000256" key="2">
    <source>
        <dbReference type="SAM" id="Phobius"/>
    </source>
</evidence>
<sequence length="356" mass="39107">MGSHLHLLAAREPKYPRYDQSRPVHRSLPIDTSAELTADVLRQLRVQAGEFGDQLWSRSASSDDTHRLRRYLRDYIRLLARHGVREPEQVRALVAQHAALLPAVITQPEALRPLLMADGARRLSMYNLLDAEVPLLGQEEPEPQSQRQTLRQPRPQQQQDGDHPSRVVVFSAYNKDVPAAVRDKLTASDAPLGEGELDGLLLELLQAAAQRHEAIGESGPTAPTAAEFSGDSQDPEPVKSASLSSEEIAYILIGTTAGLSVFCLVIVAVTMKCRRNCSVYALLSRLMHSEYIQGLGSRMSSARSHRSAAGGGGDAPTHKLGSWFNGRSESLGGAEKFRSNMALAGWLQQQHSHHWV</sequence>
<comment type="caution">
    <text evidence="3">The sequence shown here is derived from an EMBL/GenBank/DDBJ whole genome shotgun (WGS) entry which is preliminary data.</text>
</comment>
<dbReference type="OrthoDB" id="6516993at2759"/>
<reference evidence="3 4" key="1">
    <citation type="submission" date="2019-07" db="EMBL/GenBank/DDBJ databases">
        <title>Draft genome assembly of a fouling barnacle, Amphibalanus amphitrite (Darwin, 1854): The first reference genome for Thecostraca.</title>
        <authorList>
            <person name="Kim W."/>
        </authorList>
    </citation>
    <scope>NUCLEOTIDE SEQUENCE [LARGE SCALE GENOMIC DNA]</scope>
    <source>
        <strain evidence="3">SNU_AA5</strain>
        <tissue evidence="3">Soma without cirri and trophi</tissue>
    </source>
</reference>
<evidence type="ECO:0000313" key="3">
    <source>
        <dbReference type="EMBL" id="KAF0288163.1"/>
    </source>
</evidence>
<feature type="region of interest" description="Disordered" evidence="1">
    <location>
        <begin position="140"/>
        <end position="164"/>
    </location>
</feature>
<feature type="transmembrane region" description="Helical" evidence="2">
    <location>
        <begin position="248"/>
        <end position="269"/>
    </location>
</feature>
<dbReference type="AlphaFoldDB" id="A0A6A4V2V4"/>